<evidence type="ECO:0000313" key="1">
    <source>
        <dbReference type="EMBL" id="MBC5862205.1"/>
    </source>
</evidence>
<dbReference type="RefSeq" id="WP_166132852.1">
    <property type="nucleotide sequence ID" value="NZ_JAAOBY010000001.1"/>
</dbReference>
<name>A0ABR7JCI3_9FLAO</name>
<accession>A0ABR7JCI3</accession>
<protein>
    <submittedName>
        <fullName evidence="1">Uncharacterized protein</fullName>
    </submittedName>
</protein>
<keyword evidence="2" id="KW-1185">Reference proteome</keyword>
<proteinExistence type="predicted"/>
<evidence type="ECO:0000313" key="2">
    <source>
        <dbReference type="Proteomes" id="UP000621670"/>
    </source>
</evidence>
<gene>
    <name evidence="1" type="ORF">H8R26_02110</name>
</gene>
<dbReference type="Proteomes" id="UP000621670">
    <property type="component" value="Unassembled WGS sequence"/>
</dbReference>
<sequence>MDKPIALMETTSPNLEKQGFFAAVFINREYSVQQEKAPKKNTSTIF</sequence>
<reference evidence="1 2" key="1">
    <citation type="submission" date="2020-08" db="EMBL/GenBank/DDBJ databases">
        <title>Description of novel Flavobacterium F-400 isolate.</title>
        <authorList>
            <person name="Saticioglu I."/>
            <person name="Duman M."/>
            <person name="Altun S."/>
        </authorList>
    </citation>
    <scope>NUCLEOTIDE SEQUENCE [LARGE SCALE GENOMIC DNA]</scope>
    <source>
        <strain evidence="1 2">F-400</strain>
    </source>
</reference>
<dbReference type="EMBL" id="JACRUM010000001">
    <property type="protein sequence ID" value="MBC5862205.1"/>
    <property type="molecule type" value="Genomic_DNA"/>
</dbReference>
<comment type="caution">
    <text evidence="1">The sequence shown here is derived from an EMBL/GenBank/DDBJ whole genome shotgun (WGS) entry which is preliminary data.</text>
</comment>
<organism evidence="1 2">
    <name type="scientific">Flavobacterium turcicum</name>
    <dbReference type="NCBI Taxonomy" id="2764718"/>
    <lineage>
        <taxon>Bacteria</taxon>
        <taxon>Pseudomonadati</taxon>
        <taxon>Bacteroidota</taxon>
        <taxon>Flavobacteriia</taxon>
        <taxon>Flavobacteriales</taxon>
        <taxon>Flavobacteriaceae</taxon>
        <taxon>Flavobacterium</taxon>
    </lineage>
</organism>